<evidence type="ECO:0000313" key="2">
    <source>
        <dbReference type="EMBL" id="OJJ56601.1"/>
    </source>
</evidence>
<feature type="domain" description="BTB" evidence="1">
    <location>
        <begin position="59"/>
        <end position="118"/>
    </location>
</feature>
<dbReference type="STRING" id="1036612.A0A1L9TB36"/>
<dbReference type="SUPFAM" id="SSF54695">
    <property type="entry name" value="POZ domain"/>
    <property type="match status" value="1"/>
</dbReference>
<gene>
    <name evidence="2" type="ORF">ASPSYDRAFT_59874</name>
</gene>
<name>A0A1L9TB36_9EURO</name>
<dbReference type="InterPro" id="IPR000210">
    <property type="entry name" value="BTB/POZ_dom"/>
</dbReference>
<dbReference type="EMBL" id="KV878590">
    <property type="protein sequence ID" value="OJJ56601.1"/>
    <property type="molecule type" value="Genomic_DNA"/>
</dbReference>
<protein>
    <recommendedName>
        <fullName evidence="1">BTB domain-containing protein</fullName>
    </recommendedName>
</protein>
<dbReference type="VEuPathDB" id="FungiDB:ASPSYDRAFT_59874"/>
<proteinExistence type="predicted"/>
<dbReference type="AlphaFoldDB" id="A0A1L9TB36"/>
<dbReference type="PANTHER" id="PTHR47843">
    <property type="entry name" value="BTB DOMAIN-CONTAINING PROTEIN-RELATED"/>
    <property type="match status" value="1"/>
</dbReference>
<organism evidence="2 3">
    <name type="scientific">Aspergillus sydowii CBS 593.65</name>
    <dbReference type="NCBI Taxonomy" id="1036612"/>
    <lineage>
        <taxon>Eukaryota</taxon>
        <taxon>Fungi</taxon>
        <taxon>Dikarya</taxon>
        <taxon>Ascomycota</taxon>
        <taxon>Pezizomycotina</taxon>
        <taxon>Eurotiomycetes</taxon>
        <taxon>Eurotiomycetidae</taxon>
        <taxon>Eurotiales</taxon>
        <taxon>Aspergillaceae</taxon>
        <taxon>Aspergillus</taxon>
        <taxon>Aspergillus subgen. Nidulantes</taxon>
    </lineage>
</organism>
<dbReference type="GeneID" id="63765837"/>
<dbReference type="OrthoDB" id="6359816at2759"/>
<evidence type="ECO:0000313" key="3">
    <source>
        <dbReference type="Proteomes" id="UP000184356"/>
    </source>
</evidence>
<sequence length="277" mass="32293">MSSIQGLTDEITERQRRRARRLAQRETLVWMSGSITTRRRVLTKSLLRLLADPDFSGFSDMTIICRDIKFQCHKAIVCSQSTTIRNSYKEAAMDANSCVVKIKCHPLVFRMAFDYLYTCDYSFYLDWGFPTRFTAEGQTVPSDPCDRLDCCELSLHLQVHILAQCLGIQPLIYLSAYKIVRVLSRASFPTVFPRFVREVYKTFPRRNFLVKRLVVDHAVKVIYQRRARNHFDERFPMFLFGELEEFKLDLAASRTDFPGPLYKYSDSGRIASQLWSC</sequence>
<dbReference type="CDD" id="cd18186">
    <property type="entry name" value="BTB_POZ_ZBTB_KLHL-like"/>
    <property type="match status" value="1"/>
</dbReference>
<dbReference type="PROSITE" id="PS50097">
    <property type="entry name" value="BTB"/>
    <property type="match status" value="1"/>
</dbReference>
<dbReference type="Pfam" id="PF00651">
    <property type="entry name" value="BTB"/>
    <property type="match status" value="1"/>
</dbReference>
<evidence type="ECO:0000259" key="1">
    <source>
        <dbReference type="PROSITE" id="PS50097"/>
    </source>
</evidence>
<dbReference type="Gene3D" id="3.30.710.10">
    <property type="entry name" value="Potassium Channel Kv1.1, Chain A"/>
    <property type="match status" value="1"/>
</dbReference>
<keyword evidence="3" id="KW-1185">Reference proteome</keyword>
<reference evidence="3" key="1">
    <citation type="journal article" date="2017" name="Genome Biol.">
        <title>Comparative genomics reveals high biological diversity and specific adaptations in the industrially and medically important fungal genus Aspergillus.</title>
        <authorList>
            <person name="de Vries R.P."/>
            <person name="Riley R."/>
            <person name="Wiebenga A."/>
            <person name="Aguilar-Osorio G."/>
            <person name="Amillis S."/>
            <person name="Uchima C.A."/>
            <person name="Anderluh G."/>
            <person name="Asadollahi M."/>
            <person name="Askin M."/>
            <person name="Barry K."/>
            <person name="Battaglia E."/>
            <person name="Bayram O."/>
            <person name="Benocci T."/>
            <person name="Braus-Stromeyer S.A."/>
            <person name="Caldana C."/>
            <person name="Canovas D."/>
            <person name="Cerqueira G.C."/>
            <person name="Chen F."/>
            <person name="Chen W."/>
            <person name="Choi C."/>
            <person name="Clum A."/>
            <person name="Dos Santos R.A."/>
            <person name="Damasio A.R."/>
            <person name="Diallinas G."/>
            <person name="Emri T."/>
            <person name="Fekete E."/>
            <person name="Flipphi M."/>
            <person name="Freyberg S."/>
            <person name="Gallo A."/>
            <person name="Gournas C."/>
            <person name="Habgood R."/>
            <person name="Hainaut M."/>
            <person name="Harispe M.L."/>
            <person name="Henrissat B."/>
            <person name="Hilden K.S."/>
            <person name="Hope R."/>
            <person name="Hossain A."/>
            <person name="Karabika E."/>
            <person name="Karaffa L."/>
            <person name="Karanyi Z."/>
            <person name="Krasevec N."/>
            <person name="Kuo A."/>
            <person name="Kusch H."/>
            <person name="LaButti K."/>
            <person name="Lagendijk E.L."/>
            <person name="Lapidus A."/>
            <person name="Levasseur A."/>
            <person name="Lindquist E."/>
            <person name="Lipzen A."/>
            <person name="Logrieco A.F."/>
            <person name="MacCabe A."/>
            <person name="Maekelae M.R."/>
            <person name="Malavazi I."/>
            <person name="Melin P."/>
            <person name="Meyer V."/>
            <person name="Mielnichuk N."/>
            <person name="Miskei M."/>
            <person name="Molnar A.P."/>
            <person name="Mule G."/>
            <person name="Ngan C.Y."/>
            <person name="Orejas M."/>
            <person name="Orosz E."/>
            <person name="Ouedraogo J.P."/>
            <person name="Overkamp K.M."/>
            <person name="Park H.-S."/>
            <person name="Perrone G."/>
            <person name="Piumi F."/>
            <person name="Punt P.J."/>
            <person name="Ram A.F."/>
            <person name="Ramon A."/>
            <person name="Rauscher S."/>
            <person name="Record E."/>
            <person name="Riano-Pachon D.M."/>
            <person name="Robert V."/>
            <person name="Roehrig J."/>
            <person name="Ruller R."/>
            <person name="Salamov A."/>
            <person name="Salih N.S."/>
            <person name="Samson R.A."/>
            <person name="Sandor E."/>
            <person name="Sanguinetti M."/>
            <person name="Schuetze T."/>
            <person name="Sepcic K."/>
            <person name="Shelest E."/>
            <person name="Sherlock G."/>
            <person name="Sophianopoulou V."/>
            <person name="Squina F.M."/>
            <person name="Sun H."/>
            <person name="Susca A."/>
            <person name="Todd R.B."/>
            <person name="Tsang A."/>
            <person name="Unkles S.E."/>
            <person name="van de Wiele N."/>
            <person name="van Rossen-Uffink D."/>
            <person name="Oliveira J.V."/>
            <person name="Vesth T.C."/>
            <person name="Visser J."/>
            <person name="Yu J.-H."/>
            <person name="Zhou M."/>
            <person name="Andersen M.R."/>
            <person name="Archer D.B."/>
            <person name="Baker S.E."/>
            <person name="Benoit I."/>
            <person name="Brakhage A.A."/>
            <person name="Braus G.H."/>
            <person name="Fischer R."/>
            <person name="Frisvad J.C."/>
            <person name="Goldman G.H."/>
            <person name="Houbraken J."/>
            <person name="Oakley B."/>
            <person name="Pocsi I."/>
            <person name="Scazzocchio C."/>
            <person name="Seiboth B."/>
            <person name="vanKuyk P.A."/>
            <person name="Wortman J."/>
            <person name="Dyer P.S."/>
            <person name="Grigoriev I.V."/>
        </authorList>
    </citation>
    <scope>NUCLEOTIDE SEQUENCE [LARGE SCALE GENOMIC DNA]</scope>
    <source>
        <strain evidence="3">CBS 593.65</strain>
    </source>
</reference>
<dbReference type="Proteomes" id="UP000184356">
    <property type="component" value="Unassembled WGS sequence"/>
</dbReference>
<dbReference type="PANTHER" id="PTHR47843:SF5">
    <property type="entry name" value="BTB_POZ DOMAIN PROTEIN"/>
    <property type="match status" value="1"/>
</dbReference>
<dbReference type="InterPro" id="IPR011333">
    <property type="entry name" value="SKP1/BTB/POZ_sf"/>
</dbReference>
<accession>A0A1L9TB36</accession>
<dbReference type="RefSeq" id="XP_040700407.1">
    <property type="nucleotide sequence ID" value="XM_040849764.1"/>
</dbReference>